<proteinExistence type="inferred from homology"/>
<dbReference type="GO" id="GO:0008496">
    <property type="term" value="F:mannan endo-1,6-alpha-mannosidase activity"/>
    <property type="evidence" value="ECO:0007669"/>
    <property type="project" value="UniProtKB-UniRule"/>
</dbReference>
<keyword evidence="9 10" id="KW-0326">Glycosidase</keyword>
<dbReference type="InterPro" id="IPR005198">
    <property type="entry name" value="Glyco_hydro_76"/>
</dbReference>
<comment type="catalytic activity">
    <reaction evidence="1 10">
        <text>Random hydrolysis of (1-&gt;6)-alpha-D-mannosidic linkages in unbranched (1-&gt;6)-mannans.</text>
        <dbReference type="EC" id="3.2.1.101"/>
    </reaction>
</comment>
<keyword evidence="8" id="KW-0325">Glycoprotein</keyword>
<comment type="caution">
    <text evidence="13">The sequence shown here is derived from an EMBL/GenBank/DDBJ whole genome shotgun (WGS) entry which is preliminary data.</text>
</comment>
<accession>A0AAN7GXH8</accession>
<evidence type="ECO:0000256" key="4">
    <source>
        <dbReference type="ARBA" id="ARBA00012350"/>
    </source>
</evidence>
<dbReference type="EC" id="3.2.1.101" evidence="4 10"/>
<dbReference type="InterPro" id="IPR014480">
    <property type="entry name" value="Mannan-1_6-alpha_mannosidase"/>
</dbReference>
<keyword evidence="6 10" id="KW-0378">Hydrolase</keyword>
<reference evidence="13" key="2">
    <citation type="submission" date="2023-05" db="EMBL/GenBank/DDBJ databases">
        <authorList>
            <consortium name="Lawrence Berkeley National Laboratory"/>
            <person name="Steindorff A."/>
            <person name="Hensen N."/>
            <person name="Bonometti L."/>
            <person name="Westerberg I."/>
            <person name="Brannstrom I.O."/>
            <person name="Guillou S."/>
            <person name="Cros-Aarteil S."/>
            <person name="Calhoun S."/>
            <person name="Haridas S."/>
            <person name="Kuo A."/>
            <person name="Mondo S."/>
            <person name="Pangilinan J."/>
            <person name="Riley R."/>
            <person name="Labutti K."/>
            <person name="Andreopoulos B."/>
            <person name="Lipzen A."/>
            <person name="Chen C."/>
            <person name="Yanf M."/>
            <person name="Daum C."/>
            <person name="Ng V."/>
            <person name="Clum A."/>
            <person name="Ohm R."/>
            <person name="Martin F."/>
            <person name="Silar P."/>
            <person name="Natvig D."/>
            <person name="Lalanne C."/>
            <person name="Gautier V."/>
            <person name="Ament-Velasquez S.L."/>
            <person name="Kruys A."/>
            <person name="Hutchinson M.I."/>
            <person name="Powell A.J."/>
            <person name="Barry K."/>
            <person name="Miller A.N."/>
            <person name="Grigoriev I.V."/>
            <person name="Debuchy R."/>
            <person name="Gladieux P."/>
            <person name="Thoren M.H."/>
            <person name="Johannesson H."/>
        </authorList>
    </citation>
    <scope>NUCLEOTIDE SEQUENCE</scope>
    <source>
        <strain evidence="13">CBS 990.96</strain>
    </source>
</reference>
<comment type="similarity">
    <text evidence="3 10">Belongs to the glycosyl hydrolase 76 family.</text>
</comment>
<dbReference type="Gene3D" id="1.50.10.20">
    <property type="match status" value="1"/>
</dbReference>
<reference evidence="13" key="1">
    <citation type="journal article" date="2023" name="Mol. Phylogenet. Evol.">
        <title>Genome-scale phylogeny and comparative genomics of the fungal order Sordariales.</title>
        <authorList>
            <person name="Hensen N."/>
            <person name="Bonometti L."/>
            <person name="Westerberg I."/>
            <person name="Brannstrom I.O."/>
            <person name="Guillou S."/>
            <person name="Cros-Aarteil S."/>
            <person name="Calhoun S."/>
            <person name="Haridas S."/>
            <person name="Kuo A."/>
            <person name="Mondo S."/>
            <person name="Pangilinan J."/>
            <person name="Riley R."/>
            <person name="LaButti K."/>
            <person name="Andreopoulos B."/>
            <person name="Lipzen A."/>
            <person name="Chen C."/>
            <person name="Yan M."/>
            <person name="Daum C."/>
            <person name="Ng V."/>
            <person name="Clum A."/>
            <person name="Steindorff A."/>
            <person name="Ohm R.A."/>
            <person name="Martin F."/>
            <person name="Silar P."/>
            <person name="Natvig D.O."/>
            <person name="Lalanne C."/>
            <person name="Gautier V."/>
            <person name="Ament-Velasquez S.L."/>
            <person name="Kruys A."/>
            <person name="Hutchinson M.I."/>
            <person name="Powell A.J."/>
            <person name="Barry K."/>
            <person name="Miller A.N."/>
            <person name="Grigoriev I.V."/>
            <person name="Debuchy R."/>
            <person name="Gladieux P."/>
            <person name="Hiltunen Thoren M."/>
            <person name="Johannesson H."/>
        </authorList>
    </citation>
    <scope>NUCLEOTIDE SEQUENCE</scope>
    <source>
        <strain evidence="13">CBS 990.96</strain>
    </source>
</reference>
<evidence type="ECO:0000256" key="12">
    <source>
        <dbReference type="SAM" id="SignalP"/>
    </source>
</evidence>
<gene>
    <name evidence="13" type="ORF">QBC38DRAFT_16981</name>
</gene>
<protein>
    <recommendedName>
        <fullName evidence="4 10">Mannan endo-1,6-alpha-mannosidase</fullName>
        <ecNumber evidence="4 10">3.2.1.101</ecNumber>
    </recommendedName>
</protein>
<keyword evidence="14" id="KW-1185">Reference proteome</keyword>
<sequence>MRKTTLSALLATASSVSAKLEVDLNSPDSIKAAAKNVALDLMSYYNGNQPGQIPGVLSRPPPIGDYYWWHGAVVWSTLLDYWRYTGDDTYNDLTSQAILFQAGERGDFMHPNWTASLGNDDQATWALTALSAAEYNFPNPPSGQPSWIDLAGTAFATQVDRFDDTCNGGLRWQIPPTNAGYGYKNTLSNAAFINLAARLSRYTGNKTYTEAAERTWTWLEDTGFIDDSFNVFDGGHVENNCSDVNKAQFSINAGYLLQSAAYLYNSSSGSDLWRERLSGLTNRTLNHFFPDNGTFVELACERSAHGACTVDMEFFRGVFVRQLATVSQLAPHTSSLIAPKLKVSAEGAVKSCDGGENGRLCGFRWTEGNPNNTSSFPYEANALSALSALLFDSQKALATGSNPVQDGTNSGNNNGNGNGSNNNNGQDKSGGAATQVTVGLLVAGLIISLF</sequence>
<dbReference type="Proteomes" id="UP001301958">
    <property type="component" value="Unassembled WGS sequence"/>
</dbReference>
<comment type="subcellular location">
    <subcellularLocation>
        <location evidence="2">Endomembrane system</location>
    </subcellularLocation>
</comment>
<dbReference type="PANTHER" id="PTHR12145:SF36">
    <property type="entry name" value="MANNAN ENDO-1,6-ALPHA-MANNOSIDASE DCW1"/>
    <property type="match status" value="1"/>
</dbReference>
<dbReference type="GO" id="GO:0016052">
    <property type="term" value="P:carbohydrate catabolic process"/>
    <property type="evidence" value="ECO:0007669"/>
    <property type="project" value="InterPro"/>
</dbReference>
<feature type="signal peptide" evidence="12">
    <location>
        <begin position="1"/>
        <end position="18"/>
    </location>
</feature>
<dbReference type="GO" id="GO:0009272">
    <property type="term" value="P:fungal-type cell wall biogenesis"/>
    <property type="evidence" value="ECO:0007669"/>
    <property type="project" value="TreeGrafter"/>
</dbReference>
<feature type="chain" id="PRO_5042935562" description="Mannan endo-1,6-alpha-mannosidase" evidence="12">
    <location>
        <begin position="19"/>
        <end position="450"/>
    </location>
</feature>
<evidence type="ECO:0000313" key="13">
    <source>
        <dbReference type="EMBL" id="KAK4224465.1"/>
    </source>
</evidence>
<evidence type="ECO:0000256" key="1">
    <source>
        <dbReference type="ARBA" id="ARBA00001452"/>
    </source>
</evidence>
<evidence type="ECO:0000256" key="10">
    <source>
        <dbReference type="PIRNR" id="PIRNR016302"/>
    </source>
</evidence>
<organism evidence="13 14">
    <name type="scientific">Podospora fimiseda</name>
    <dbReference type="NCBI Taxonomy" id="252190"/>
    <lineage>
        <taxon>Eukaryota</taxon>
        <taxon>Fungi</taxon>
        <taxon>Dikarya</taxon>
        <taxon>Ascomycota</taxon>
        <taxon>Pezizomycotina</taxon>
        <taxon>Sordariomycetes</taxon>
        <taxon>Sordariomycetidae</taxon>
        <taxon>Sordariales</taxon>
        <taxon>Podosporaceae</taxon>
        <taxon>Podospora</taxon>
    </lineage>
</organism>
<evidence type="ECO:0000256" key="11">
    <source>
        <dbReference type="SAM" id="MobiDB-lite"/>
    </source>
</evidence>
<keyword evidence="5 12" id="KW-0732">Signal</keyword>
<dbReference type="PIRSF" id="PIRSF016302">
    <property type="entry name" value="Man_a_manosd"/>
    <property type="match status" value="1"/>
</dbReference>
<evidence type="ECO:0000256" key="3">
    <source>
        <dbReference type="ARBA" id="ARBA00009699"/>
    </source>
</evidence>
<evidence type="ECO:0000313" key="14">
    <source>
        <dbReference type="Proteomes" id="UP001301958"/>
    </source>
</evidence>
<evidence type="ECO:0000256" key="8">
    <source>
        <dbReference type="ARBA" id="ARBA00023180"/>
    </source>
</evidence>
<dbReference type="GO" id="GO:0012505">
    <property type="term" value="C:endomembrane system"/>
    <property type="evidence" value="ECO:0007669"/>
    <property type="project" value="UniProtKB-SubCell"/>
</dbReference>
<dbReference type="Pfam" id="PF03663">
    <property type="entry name" value="Glyco_hydro_76"/>
    <property type="match status" value="1"/>
</dbReference>
<evidence type="ECO:0000256" key="5">
    <source>
        <dbReference type="ARBA" id="ARBA00022729"/>
    </source>
</evidence>
<dbReference type="AlphaFoldDB" id="A0AAN7GXH8"/>
<dbReference type="SUPFAM" id="SSF48208">
    <property type="entry name" value="Six-hairpin glycosidases"/>
    <property type="match status" value="1"/>
</dbReference>
<dbReference type="PANTHER" id="PTHR12145">
    <property type="entry name" value="MANNAN ENDO-1,6-ALPHA-MANNOSIDASE DCW1"/>
    <property type="match status" value="1"/>
</dbReference>
<feature type="region of interest" description="Disordered" evidence="11">
    <location>
        <begin position="400"/>
        <end position="430"/>
    </location>
</feature>
<evidence type="ECO:0000256" key="7">
    <source>
        <dbReference type="ARBA" id="ARBA00023136"/>
    </source>
</evidence>
<feature type="compositionally biased region" description="Low complexity" evidence="11">
    <location>
        <begin position="409"/>
        <end position="425"/>
    </location>
</feature>
<dbReference type="FunFam" id="1.50.10.20:FF:000006">
    <property type="entry name" value="Mannan endo-1,6-alpha-mannosidase"/>
    <property type="match status" value="1"/>
</dbReference>
<evidence type="ECO:0000256" key="9">
    <source>
        <dbReference type="ARBA" id="ARBA00023295"/>
    </source>
</evidence>
<evidence type="ECO:0000256" key="6">
    <source>
        <dbReference type="ARBA" id="ARBA00022801"/>
    </source>
</evidence>
<keyword evidence="7" id="KW-0472">Membrane</keyword>
<dbReference type="InterPro" id="IPR008928">
    <property type="entry name" value="6-hairpin_glycosidase_sf"/>
</dbReference>
<evidence type="ECO:0000256" key="2">
    <source>
        <dbReference type="ARBA" id="ARBA00004308"/>
    </source>
</evidence>
<name>A0AAN7GXH8_9PEZI</name>
<dbReference type="EMBL" id="MU865392">
    <property type="protein sequence ID" value="KAK4224465.1"/>
    <property type="molecule type" value="Genomic_DNA"/>
</dbReference>